<dbReference type="InterPro" id="IPR051601">
    <property type="entry name" value="Serine_prot/Carboxylest_S33"/>
</dbReference>
<dbReference type="Pfam" id="PF00561">
    <property type="entry name" value="Abhydrolase_1"/>
    <property type="match status" value="1"/>
</dbReference>
<name>A0A2Y8ZN10_9MICO</name>
<keyword evidence="2 5" id="KW-0378">Hydrolase</keyword>
<evidence type="ECO:0000256" key="2">
    <source>
        <dbReference type="ARBA" id="ARBA00022801"/>
    </source>
</evidence>
<sequence>MATTTRIPGLVLIDHEIEVPLDHANPGGPTITVFAREVRRPGDGDDRDPLLFLQGGPGGESPRPTGIPEPSAWLNRALQDYRVFLLDQRGTGRSTPITALADKTPQEQADYLALFRADAIVEDCEVLREQLHLDRWSLLGQSFGGFCTLRYLSAHPDSVKEAMFTGGVPPIGVPVDEIYAATYERVMDLTARHYRAFPGDRDRMRALAERAAAGRLRLPNGTQVSADHLRGIGAPLGMTGGSEQLHYLLERDPDGLGFGYDLAELLSFNGHSALYVLVHEACYADGGITDWSSARVRPDAYLDDPSLLTGEHVFPFHVSADPLLAPFQEAADLLARRDWPQLYDRSVLADVDVPAAAAIYYDDPYVLREHSLRTVEEVPAIRPFITNTVLHNGLRLMPEEILGRLIQLVRGQA</sequence>
<organism evidence="5 6">
    <name type="scientific">Branchiibius hedensis</name>
    <dbReference type="NCBI Taxonomy" id="672460"/>
    <lineage>
        <taxon>Bacteria</taxon>
        <taxon>Bacillati</taxon>
        <taxon>Actinomycetota</taxon>
        <taxon>Actinomycetes</taxon>
        <taxon>Micrococcales</taxon>
        <taxon>Dermacoccaceae</taxon>
        <taxon>Branchiibius</taxon>
    </lineage>
</organism>
<comment type="similarity">
    <text evidence="1">Belongs to the peptidase S33 family.</text>
</comment>
<evidence type="ECO:0000256" key="1">
    <source>
        <dbReference type="ARBA" id="ARBA00010088"/>
    </source>
</evidence>
<dbReference type="OrthoDB" id="9796770at2"/>
<dbReference type="EMBL" id="UESZ01000001">
    <property type="protein sequence ID" value="SSA33184.1"/>
    <property type="molecule type" value="Genomic_DNA"/>
</dbReference>
<dbReference type="GO" id="GO:0006508">
    <property type="term" value="P:proteolysis"/>
    <property type="evidence" value="ECO:0007669"/>
    <property type="project" value="InterPro"/>
</dbReference>
<protein>
    <submittedName>
        <fullName evidence="5">Alpha/beta hydrolase fold</fullName>
    </submittedName>
</protein>
<keyword evidence="6" id="KW-1185">Reference proteome</keyword>
<dbReference type="RefSeq" id="WP_109683912.1">
    <property type="nucleotide sequence ID" value="NZ_QGDN01000001.1"/>
</dbReference>
<gene>
    <name evidence="5" type="ORF">SAMN04489750_0457</name>
</gene>
<evidence type="ECO:0000259" key="4">
    <source>
        <dbReference type="Pfam" id="PF00561"/>
    </source>
</evidence>
<dbReference type="PRINTS" id="PR00793">
    <property type="entry name" value="PROAMNOPTASE"/>
</dbReference>
<accession>A0A2Y8ZN10</accession>
<reference evidence="6" key="1">
    <citation type="submission" date="2016-10" db="EMBL/GenBank/DDBJ databases">
        <authorList>
            <person name="Varghese N."/>
            <person name="Submissions S."/>
        </authorList>
    </citation>
    <scope>NUCLEOTIDE SEQUENCE [LARGE SCALE GENOMIC DNA]</scope>
    <source>
        <strain evidence="6">DSM 22951</strain>
    </source>
</reference>
<dbReference type="Proteomes" id="UP000250028">
    <property type="component" value="Unassembled WGS sequence"/>
</dbReference>
<dbReference type="InterPro" id="IPR029058">
    <property type="entry name" value="AB_hydrolase_fold"/>
</dbReference>
<evidence type="ECO:0000256" key="3">
    <source>
        <dbReference type="SAM" id="MobiDB-lite"/>
    </source>
</evidence>
<dbReference type="InterPro" id="IPR000073">
    <property type="entry name" value="AB_hydrolase_1"/>
</dbReference>
<proteinExistence type="inferred from homology"/>
<dbReference type="AlphaFoldDB" id="A0A2Y8ZN10"/>
<feature type="region of interest" description="Disordered" evidence="3">
    <location>
        <begin position="45"/>
        <end position="65"/>
    </location>
</feature>
<dbReference type="SUPFAM" id="SSF53474">
    <property type="entry name" value="alpha/beta-Hydrolases"/>
    <property type="match status" value="1"/>
</dbReference>
<evidence type="ECO:0000313" key="6">
    <source>
        <dbReference type="Proteomes" id="UP000250028"/>
    </source>
</evidence>
<evidence type="ECO:0000313" key="5">
    <source>
        <dbReference type="EMBL" id="SSA33184.1"/>
    </source>
</evidence>
<dbReference type="PANTHER" id="PTHR43248">
    <property type="entry name" value="2-SUCCINYL-6-HYDROXY-2,4-CYCLOHEXADIENE-1-CARBOXYLATE SYNTHASE"/>
    <property type="match status" value="1"/>
</dbReference>
<dbReference type="Gene3D" id="3.40.50.1820">
    <property type="entry name" value="alpha/beta hydrolase"/>
    <property type="match status" value="1"/>
</dbReference>
<dbReference type="GO" id="GO:0004177">
    <property type="term" value="F:aminopeptidase activity"/>
    <property type="evidence" value="ECO:0007669"/>
    <property type="project" value="UniProtKB-EC"/>
</dbReference>
<dbReference type="PANTHER" id="PTHR43248:SF2">
    <property type="entry name" value="PROLYL AMINOPEPTIDASE"/>
    <property type="match status" value="1"/>
</dbReference>
<feature type="domain" description="AB hydrolase-1" evidence="4">
    <location>
        <begin position="49"/>
        <end position="191"/>
    </location>
</feature>
<dbReference type="InterPro" id="IPR002410">
    <property type="entry name" value="Peptidase_S33"/>
</dbReference>